<keyword evidence="1" id="KW-0732">Signal</keyword>
<dbReference type="InterPro" id="IPR048287">
    <property type="entry name" value="TSPN-like_N"/>
</dbReference>
<keyword evidence="6" id="KW-1185">Reference proteome</keyword>
<dbReference type="AlphaFoldDB" id="A0A493TC72"/>
<evidence type="ECO:0000313" key="6">
    <source>
        <dbReference type="Proteomes" id="UP000016666"/>
    </source>
</evidence>
<dbReference type="InterPro" id="IPR013320">
    <property type="entry name" value="ConA-like_dom_sf"/>
</dbReference>
<dbReference type="Ensembl" id="ENSAPLT00000030486.1">
    <property type="protein sequence ID" value="ENSAPLP00000023469.1"/>
    <property type="gene ID" value="ENSAPLG00000017473.1"/>
</dbReference>
<name>A0A493TC72_ANAPP</name>
<evidence type="ECO:0000259" key="4">
    <source>
        <dbReference type="SMART" id="SM00210"/>
    </source>
</evidence>
<dbReference type="SUPFAM" id="SSF49899">
    <property type="entry name" value="Concanavalin A-like lectins/glucanases"/>
    <property type="match status" value="1"/>
</dbReference>
<dbReference type="Gene3D" id="2.60.120.200">
    <property type="match status" value="1"/>
</dbReference>
<evidence type="ECO:0000256" key="2">
    <source>
        <dbReference type="ARBA" id="ARBA00022737"/>
    </source>
</evidence>
<dbReference type="STRING" id="8840.ENSAPLP00000023469"/>
<reference evidence="5" key="3">
    <citation type="submission" date="2025-09" db="UniProtKB">
        <authorList>
            <consortium name="Ensembl"/>
        </authorList>
    </citation>
    <scope>IDENTIFICATION</scope>
</reference>
<protein>
    <recommendedName>
        <fullName evidence="4">Thrombospondin-like N-terminal domain-containing protein</fullName>
    </recommendedName>
</protein>
<reference evidence="6" key="1">
    <citation type="submission" date="2017-10" db="EMBL/GenBank/DDBJ databases">
        <title>A new Pekin duck reference genome.</title>
        <authorList>
            <person name="Hou Z.-C."/>
            <person name="Zhou Z.-K."/>
            <person name="Zhu F."/>
            <person name="Hou S.-S."/>
        </authorList>
    </citation>
    <scope>NUCLEOTIDE SEQUENCE [LARGE SCALE GENOMIC DNA]</scope>
</reference>
<keyword evidence="2" id="KW-0677">Repeat</keyword>
<accession>A0A493TC72</accession>
<organism evidence="5 6">
    <name type="scientific">Anas platyrhynchos platyrhynchos</name>
    <name type="common">Northern mallard</name>
    <dbReference type="NCBI Taxonomy" id="8840"/>
    <lineage>
        <taxon>Eukaryota</taxon>
        <taxon>Metazoa</taxon>
        <taxon>Chordata</taxon>
        <taxon>Craniata</taxon>
        <taxon>Vertebrata</taxon>
        <taxon>Euteleostomi</taxon>
        <taxon>Archelosauria</taxon>
        <taxon>Archosauria</taxon>
        <taxon>Dinosauria</taxon>
        <taxon>Saurischia</taxon>
        <taxon>Theropoda</taxon>
        <taxon>Coelurosauria</taxon>
        <taxon>Aves</taxon>
        <taxon>Neognathae</taxon>
        <taxon>Galloanserae</taxon>
        <taxon>Anseriformes</taxon>
        <taxon>Anatidae</taxon>
        <taxon>Anatinae</taxon>
        <taxon>Anas</taxon>
    </lineage>
</organism>
<dbReference type="GeneTree" id="ENSGT01000000214708"/>
<dbReference type="InterPro" id="IPR001791">
    <property type="entry name" value="Laminin_G"/>
</dbReference>
<evidence type="ECO:0000256" key="1">
    <source>
        <dbReference type="ARBA" id="ARBA00022729"/>
    </source>
</evidence>
<dbReference type="SMART" id="SM00210">
    <property type="entry name" value="TSPN"/>
    <property type="match status" value="1"/>
</dbReference>
<evidence type="ECO:0000313" key="5">
    <source>
        <dbReference type="Ensembl" id="ENSAPLP00000023469.1"/>
    </source>
</evidence>
<feature type="compositionally biased region" description="Basic residues" evidence="3">
    <location>
        <begin position="274"/>
        <end position="298"/>
    </location>
</feature>
<feature type="region of interest" description="Disordered" evidence="3">
    <location>
        <begin position="246"/>
        <end position="305"/>
    </location>
</feature>
<evidence type="ECO:0000256" key="3">
    <source>
        <dbReference type="SAM" id="MobiDB-lite"/>
    </source>
</evidence>
<sequence>AEESVPVDVLQTLGMKDGRDGVTVTAGICTQRPGTEDPDLAFRVDNRTQLSAPTRQLFPDSSFPEDFSILATVRARRGGQAFLLSIYDERGVQQLGLELGRSPVFLYEDQDGHPPPELYPVFRKVNLADGRWHRVALAVEGTNVSLLVDCHLLATLPLERGPRPVVSTEGVTLFGARLLDEEVFEVRSPPPTPKIPVPGCTAPTCKGTAALGCPALPRFSPGSKNPNPRDQSLRCPEAGLRLWGHPKITAGPREGRGPAGPFAVVLRSSPRALFTHHPRAAQPPRRRHPRRTAPRHRSPPAWPPP</sequence>
<feature type="domain" description="Thrombospondin-like N-terminal" evidence="4">
    <location>
        <begin position="6"/>
        <end position="189"/>
    </location>
</feature>
<proteinExistence type="predicted"/>
<dbReference type="Pfam" id="PF02210">
    <property type="entry name" value="Laminin_G_2"/>
    <property type="match status" value="1"/>
</dbReference>
<reference evidence="5" key="2">
    <citation type="submission" date="2025-08" db="UniProtKB">
        <authorList>
            <consortium name="Ensembl"/>
        </authorList>
    </citation>
    <scope>IDENTIFICATION</scope>
</reference>
<dbReference type="Proteomes" id="UP000016666">
    <property type="component" value="Unassembled WGS sequence"/>
</dbReference>